<dbReference type="AlphaFoldDB" id="A0A4R6J3S9"/>
<dbReference type="Proteomes" id="UP000295388">
    <property type="component" value="Unassembled WGS sequence"/>
</dbReference>
<dbReference type="SUPFAM" id="SSF48452">
    <property type="entry name" value="TPR-like"/>
    <property type="match status" value="1"/>
</dbReference>
<name>A0A4R6J3S9_9ACTN</name>
<organism evidence="1 2">
    <name type="scientific">Kribbella caucasensis</name>
    <dbReference type="NCBI Taxonomy" id="2512215"/>
    <lineage>
        <taxon>Bacteria</taxon>
        <taxon>Bacillati</taxon>
        <taxon>Actinomycetota</taxon>
        <taxon>Actinomycetes</taxon>
        <taxon>Propionibacteriales</taxon>
        <taxon>Kribbellaceae</taxon>
        <taxon>Kribbella</taxon>
    </lineage>
</organism>
<evidence type="ECO:0000313" key="2">
    <source>
        <dbReference type="Proteomes" id="UP000295388"/>
    </source>
</evidence>
<dbReference type="Pfam" id="PF02810">
    <property type="entry name" value="SEC-C"/>
    <property type="match status" value="1"/>
</dbReference>
<dbReference type="SUPFAM" id="SSF103642">
    <property type="entry name" value="Sec-C motif"/>
    <property type="match status" value="1"/>
</dbReference>
<comment type="caution">
    <text evidence="1">The sequence shown here is derived from an EMBL/GenBank/DDBJ whole genome shotgun (WGS) entry which is preliminary data.</text>
</comment>
<dbReference type="EMBL" id="SNWQ01000042">
    <property type="protein sequence ID" value="TDO29993.1"/>
    <property type="molecule type" value="Genomic_DNA"/>
</dbReference>
<dbReference type="InterPro" id="IPR011990">
    <property type="entry name" value="TPR-like_helical_dom_sf"/>
</dbReference>
<dbReference type="Gene3D" id="3.10.450.50">
    <property type="match status" value="1"/>
</dbReference>
<accession>A0A4R6J3S9</accession>
<dbReference type="InterPro" id="IPR004027">
    <property type="entry name" value="SEC_C_motif"/>
</dbReference>
<evidence type="ECO:0000313" key="1">
    <source>
        <dbReference type="EMBL" id="TDO29993.1"/>
    </source>
</evidence>
<protein>
    <submittedName>
        <fullName evidence="1">SEC-C motif-containing protein</fullName>
    </submittedName>
</protein>
<keyword evidence="2" id="KW-1185">Reference proteome</keyword>
<reference evidence="1 2" key="1">
    <citation type="submission" date="2019-03" db="EMBL/GenBank/DDBJ databases">
        <title>Genomic Encyclopedia of Type Strains, Phase III (KMG-III): the genomes of soil and plant-associated and newly described type strains.</title>
        <authorList>
            <person name="Whitman W."/>
        </authorList>
    </citation>
    <scope>NUCLEOTIDE SEQUENCE [LARGE SCALE GENOMIC DNA]</scope>
    <source>
        <strain evidence="1 2">VKM Ac-2527</strain>
    </source>
</reference>
<dbReference type="Gene3D" id="1.25.40.10">
    <property type="entry name" value="Tetratricopeptide repeat domain"/>
    <property type="match status" value="1"/>
</dbReference>
<proteinExistence type="predicted"/>
<gene>
    <name evidence="1" type="ORF">EV643_1422</name>
</gene>
<sequence>MNAHIRGLEAELEEYPDQRGEILLEMAASRLEMGERDRAVAIWRDLIAEGGDDGDYARIDLVEYLFGIGQEEDARAELAALKATHRTSGAGWELAAELLEERGELTEALVWYTMATERFTTADIAILGEDAGWASLPGVLVRRRRELRSGMGLAPDETDQLVPAEEDIQDLFRRPFPSVEEAAEAMRAHRGVSAEVRMLFWPRSEFDTARERWPDAIDQDLSQAEYYRDLEAKLDTMASEGAGRVNAVHCSVESFAVYVDTAGERPLDSSAARRDYLDARYSEGHHLQWPPPRNQPCWCGSGAKYKKCCGAPTH</sequence>